<keyword evidence="3" id="KW-1185">Reference proteome</keyword>
<feature type="compositionally biased region" description="Pro residues" evidence="1">
    <location>
        <begin position="735"/>
        <end position="752"/>
    </location>
</feature>
<feature type="compositionally biased region" description="Basic and acidic residues" evidence="1">
    <location>
        <begin position="24"/>
        <end position="45"/>
    </location>
</feature>
<feature type="compositionally biased region" description="Polar residues" evidence="1">
    <location>
        <begin position="703"/>
        <end position="718"/>
    </location>
</feature>
<feature type="compositionally biased region" description="Low complexity" evidence="1">
    <location>
        <begin position="802"/>
        <end position="811"/>
    </location>
</feature>
<evidence type="ECO:0000313" key="2">
    <source>
        <dbReference type="EMBL" id="ACO63980.1"/>
    </source>
</evidence>
<feature type="region of interest" description="Disordered" evidence="1">
    <location>
        <begin position="146"/>
        <end position="366"/>
    </location>
</feature>
<evidence type="ECO:0000313" key="3">
    <source>
        <dbReference type="Proteomes" id="UP000002009"/>
    </source>
</evidence>
<feature type="compositionally biased region" description="Basic and acidic residues" evidence="1">
    <location>
        <begin position="338"/>
        <end position="366"/>
    </location>
</feature>
<feature type="compositionally biased region" description="Low complexity" evidence="1">
    <location>
        <begin position="753"/>
        <end position="773"/>
    </location>
</feature>
<feature type="region of interest" description="Disordered" evidence="1">
    <location>
        <begin position="382"/>
        <end position="436"/>
    </location>
</feature>
<dbReference type="STRING" id="296587.C1E7G9"/>
<feature type="compositionally biased region" description="Basic and acidic residues" evidence="1">
    <location>
        <begin position="146"/>
        <end position="248"/>
    </location>
</feature>
<feature type="compositionally biased region" description="Basic and acidic residues" evidence="1">
    <location>
        <begin position="382"/>
        <end position="395"/>
    </location>
</feature>
<proteinExistence type="predicted"/>
<name>C1E7G9_MICCC</name>
<feature type="region of interest" description="Disordered" evidence="1">
    <location>
        <begin position="634"/>
        <end position="678"/>
    </location>
</feature>
<feature type="compositionally biased region" description="Polar residues" evidence="1">
    <location>
        <begin position="300"/>
        <end position="316"/>
    </location>
</feature>
<protein>
    <submittedName>
        <fullName evidence="2">Uncharacterized protein</fullName>
    </submittedName>
</protein>
<dbReference type="InParanoid" id="C1E7G9"/>
<dbReference type="EMBL" id="CP001327">
    <property type="protein sequence ID" value="ACO63980.1"/>
    <property type="molecule type" value="Genomic_DNA"/>
</dbReference>
<organism evidence="2 3">
    <name type="scientific">Micromonas commoda (strain RCC299 / NOUM17 / CCMP2709)</name>
    <name type="common">Picoplanktonic green alga</name>
    <dbReference type="NCBI Taxonomy" id="296587"/>
    <lineage>
        <taxon>Eukaryota</taxon>
        <taxon>Viridiplantae</taxon>
        <taxon>Chlorophyta</taxon>
        <taxon>Mamiellophyceae</taxon>
        <taxon>Mamiellales</taxon>
        <taxon>Mamiellaceae</taxon>
        <taxon>Micromonas</taxon>
    </lineage>
</organism>
<gene>
    <name evidence="2" type="ORF">MICPUN_100807</name>
</gene>
<evidence type="ECO:0000256" key="1">
    <source>
        <dbReference type="SAM" id="MobiDB-lite"/>
    </source>
</evidence>
<dbReference type="GeneID" id="8244360"/>
<reference evidence="2 3" key="1">
    <citation type="journal article" date="2009" name="Science">
        <title>Green evolution and dynamic adaptations revealed by genomes of the marine picoeukaryotes Micromonas.</title>
        <authorList>
            <person name="Worden A.Z."/>
            <person name="Lee J.H."/>
            <person name="Mock T."/>
            <person name="Rouze P."/>
            <person name="Simmons M.P."/>
            <person name="Aerts A.L."/>
            <person name="Allen A.E."/>
            <person name="Cuvelier M.L."/>
            <person name="Derelle E."/>
            <person name="Everett M.V."/>
            <person name="Foulon E."/>
            <person name="Grimwood J."/>
            <person name="Gundlach H."/>
            <person name="Henrissat B."/>
            <person name="Napoli C."/>
            <person name="McDonald S.M."/>
            <person name="Parker M.S."/>
            <person name="Rombauts S."/>
            <person name="Salamov A."/>
            <person name="Von Dassow P."/>
            <person name="Badger J.H."/>
            <person name="Coutinho P.M."/>
            <person name="Demir E."/>
            <person name="Dubchak I."/>
            <person name="Gentemann C."/>
            <person name="Eikrem W."/>
            <person name="Gready J.E."/>
            <person name="John U."/>
            <person name="Lanier W."/>
            <person name="Lindquist E.A."/>
            <person name="Lucas S."/>
            <person name="Mayer K.F."/>
            <person name="Moreau H."/>
            <person name="Not F."/>
            <person name="Otillar R."/>
            <person name="Panaud O."/>
            <person name="Pangilinan J."/>
            <person name="Paulsen I."/>
            <person name="Piegu B."/>
            <person name="Poliakov A."/>
            <person name="Robbens S."/>
            <person name="Schmutz J."/>
            <person name="Toulza E."/>
            <person name="Wyss T."/>
            <person name="Zelensky A."/>
            <person name="Zhou K."/>
            <person name="Armbrust E.V."/>
            <person name="Bhattacharya D."/>
            <person name="Goodenough U.W."/>
            <person name="Van de Peer Y."/>
            <person name="Grigoriev I.V."/>
        </authorList>
    </citation>
    <scope>NUCLEOTIDE SEQUENCE [LARGE SCALE GENOMIC DNA]</scope>
    <source>
        <strain evidence="3">RCC299 / NOUM17</strain>
    </source>
</reference>
<dbReference type="Proteomes" id="UP000002009">
    <property type="component" value="Chromosome 6"/>
</dbReference>
<feature type="region of interest" description="Disordered" evidence="1">
    <location>
        <begin position="23"/>
        <end position="45"/>
    </location>
</feature>
<feature type="region of interest" description="Disordered" evidence="1">
    <location>
        <begin position="692"/>
        <end position="853"/>
    </location>
</feature>
<accession>C1E7G9</accession>
<dbReference type="AlphaFoldDB" id="C1E7G9"/>
<sequence length="853" mass="94256">MASTLSSEIWELREGLNVPPVPWIRDKPLPTVEDPRKAERDRKYAENEARIRELRQQRKVLRMKAERRVAREKEGLPSAGMTREQLIKHEAEVKLNDMAKVVDFHVQKLEQMKARAEQRRSNPLFAGQNEKIEALRRRIEHENAMYELERTQRAEAAKKKQEEEVRRQREKHDEIIAKREESERAKKEEEEKKRRETEEKKSATEERLERLEREAREERERREKLEREAREERERREKLELELRRVRENPPTPPPAPAQPATSIPITDDSFDEDPPGVANVPRVTEPTADGTHVRPPKSPGTTSEASPRVDSQSHQPPKDASAEFSDSADFLDESNEEREREKWNAELERRRRELEDERAAEKAKIASEVDAQVEARVRLMKGEADKTDAPADDARYEDDFESPTSPSPRPAVPVVLSSPNKAEVRGGPSGAGHVVPRGERLRVLDRLLERVYDLRFDGEFYDAADPKRTGEDVIAGVFVRACDAVDDGSPLGETCAIACDAVTALVRSIPKGDGEPAPASFLDDSDDGAFMAQEGFPRHNDELSEPDALFAAQELRDRQTTDGYDAWTALLAHFYQMAEAGAVDPRAAAEAMAEMLVPPDRSNTSRATRTRKTARLAQLIRALFACYDPFAPPPPGHAPSWRRNATPRSVTRSTERRARAALKTEPGATSASGGGLFGTNLATSFIKPGGGKGLGLTPNPNTASNVPPTTAYASQFGNGLDDSDELEAAMMATAPPPPRNTYRAPPPPPVEVPASSPQAANTPTPKAATTPSPGRPPRSPKAQTHQAAAASDGGKSKRTTARTGPTGAAAKVGSIVNRAFGVDDGDDSLNASGLLDQMEPEKSLNASDSFDF</sequence>
<dbReference type="OMA" id="HENAMYE"/>
<dbReference type="RefSeq" id="XP_002502722.1">
    <property type="nucleotide sequence ID" value="XM_002502676.1"/>
</dbReference>
<dbReference type="KEGG" id="mis:MICPUN_100807"/>